<evidence type="ECO:0000313" key="2">
    <source>
        <dbReference type="EMBL" id="MFC5067950.1"/>
    </source>
</evidence>
<dbReference type="InterPro" id="IPR004711">
    <property type="entry name" value="Benzoate_Transporter"/>
</dbReference>
<keyword evidence="1" id="KW-1133">Transmembrane helix</keyword>
<dbReference type="PANTHER" id="PTHR30199">
    <property type="entry name" value="MFS FAMILY TRANSPORTER, PREDICTED SUBSTRATE BENZOATE"/>
    <property type="match status" value="1"/>
</dbReference>
<feature type="transmembrane region" description="Helical" evidence="1">
    <location>
        <begin position="218"/>
        <end position="242"/>
    </location>
</feature>
<dbReference type="PANTHER" id="PTHR30199:SF0">
    <property type="entry name" value="INNER MEMBRANE PROTEIN YDCO"/>
    <property type="match status" value="1"/>
</dbReference>
<dbReference type="Proteomes" id="UP001595796">
    <property type="component" value="Unassembled WGS sequence"/>
</dbReference>
<accession>A0ABV9YYM6</accession>
<dbReference type="Pfam" id="PF03594">
    <property type="entry name" value="BenE"/>
    <property type="match status" value="1"/>
</dbReference>
<organism evidence="2 3">
    <name type="scientific">Flaviflagellibacter deserti</name>
    <dbReference type="NCBI Taxonomy" id="2267266"/>
    <lineage>
        <taxon>Bacteria</taxon>
        <taxon>Pseudomonadati</taxon>
        <taxon>Pseudomonadota</taxon>
        <taxon>Alphaproteobacteria</taxon>
        <taxon>Hyphomicrobiales</taxon>
        <taxon>Flaviflagellibacter</taxon>
    </lineage>
</organism>
<evidence type="ECO:0000313" key="3">
    <source>
        <dbReference type="Proteomes" id="UP001595796"/>
    </source>
</evidence>
<protein>
    <submittedName>
        <fullName evidence="2">Benzoate/H(+) symporter BenE family transporter</fullName>
    </submittedName>
</protein>
<feature type="transmembrane region" description="Helical" evidence="1">
    <location>
        <begin position="12"/>
        <end position="31"/>
    </location>
</feature>
<feature type="transmembrane region" description="Helical" evidence="1">
    <location>
        <begin position="152"/>
        <end position="169"/>
    </location>
</feature>
<proteinExistence type="predicted"/>
<feature type="transmembrane region" description="Helical" evidence="1">
    <location>
        <begin position="328"/>
        <end position="350"/>
    </location>
</feature>
<keyword evidence="1" id="KW-0812">Transmembrane</keyword>
<feature type="transmembrane region" description="Helical" evidence="1">
    <location>
        <begin position="176"/>
        <end position="198"/>
    </location>
</feature>
<comment type="caution">
    <text evidence="2">The sequence shown here is derived from an EMBL/GenBank/DDBJ whole genome shotgun (WGS) entry which is preliminary data.</text>
</comment>
<keyword evidence="3" id="KW-1185">Reference proteome</keyword>
<evidence type="ECO:0000256" key="1">
    <source>
        <dbReference type="SAM" id="Phobius"/>
    </source>
</evidence>
<feature type="transmembrane region" description="Helical" evidence="1">
    <location>
        <begin position="128"/>
        <end position="146"/>
    </location>
</feature>
<feature type="transmembrane region" description="Helical" evidence="1">
    <location>
        <begin position="77"/>
        <end position="94"/>
    </location>
</feature>
<gene>
    <name evidence="2" type="ORF">ACFPFW_07955</name>
</gene>
<feature type="transmembrane region" description="Helical" evidence="1">
    <location>
        <begin position="356"/>
        <end position="387"/>
    </location>
</feature>
<keyword evidence="1" id="KW-0472">Membrane</keyword>
<feature type="transmembrane region" description="Helical" evidence="1">
    <location>
        <begin position="51"/>
        <end position="72"/>
    </location>
</feature>
<reference evidence="3" key="1">
    <citation type="journal article" date="2019" name="Int. J. Syst. Evol. Microbiol.">
        <title>The Global Catalogue of Microorganisms (GCM) 10K type strain sequencing project: providing services to taxonomists for standard genome sequencing and annotation.</title>
        <authorList>
            <consortium name="The Broad Institute Genomics Platform"/>
            <consortium name="The Broad Institute Genome Sequencing Center for Infectious Disease"/>
            <person name="Wu L."/>
            <person name="Ma J."/>
        </authorList>
    </citation>
    <scope>NUCLEOTIDE SEQUENCE [LARGE SCALE GENOMIC DNA]</scope>
    <source>
        <strain evidence="3">CGMCC 1.16444</strain>
    </source>
</reference>
<feature type="transmembrane region" description="Helical" evidence="1">
    <location>
        <begin position="300"/>
        <end position="321"/>
    </location>
</feature>
<feature type="transmembrane region" description="Helical" evidence="1">
    <location>
        <begin position="100"/>
        <end position="121"/>
    </location>
</feature>
<sequence>MADEAEDKRAGGLVPLSAFTSALVAALVGFGSTVAINVQAAQAMGGSLADISSSITALCLGIAIAGSGLSLFFRMPIVLAWSTPGAALIAASTLSPGWPVAIGAFVFAATLMVLLGFIPALGRLAARIPSSIAAAMLAGVLLPFCLNLFRTLQSDLLVAVTLLLVFVVVRQRLPIYAMLIVLVVAVGIVIGRGDASGLSSSSLFGMLEWTTPEFDPRAIISLGVPLFLVTLVSQNLPGLVVLSSAGYKPRPEPILLTTGLLWLVLAPFGAHSTNLAAITAAICTGEDAHPDKQRRWVVGIIYSGFYVLLALFSAPLIGLFMTMRPETIAAIAGIALLGPLTNAVVNMVAVPEDREAAVLTFAATASGVALFGIGSAFWGLVVGFIALGARALLAKRRSAV</sequence>
<dbReference type="EMBL" id="JBHSJF010000006">
    <property type="protein sequence ID" value="MFC5067950.1"/>
    <property type="molecule type" value="Genomic_DNA"/>
</dbReference>
<dbReference type="NCBIfam" id="TIGR00843">
    <property type="entry name" value="benE"/>
    <property type="match status" value="1"/>
</dbReference>
<dbReference type="RefSeq" id="WP_114956493.1">
    <property type="nucleotide sequence ID" value="NZ_JBHSJF010000006.1"/>
</dbReference>
<name>A0ABV9YYM6_9HYPH</name>